<feature type="chain" id="PRO_5021262678" evidence="2">
    <location>
        <begin position="25"/>
        <end position="411"/>
    </location>
</feature>
<feature type="signal peptide" evidence="2">
    <location>
        <begin position="1"/>
        <end position="24"/>
    </location>
</feature>
<feature type="region of interest" description="Disordered" evidence="1">
    <location>
        <begin position="236"/>
        <end position="303"/>
    </location>
</feature>
<evidence type="ECO:0000256" key="2">
    <source>
        <dbReference type="SAM" id="SignalP"/>
    </source>
</evidence>
<proteinExistence type="predicted"/>
<feature type="compositionally biased region" description="Low complexity" evidence="1">
    <location>
        <begin position="318"/>
        <end position="328"/>
    </location>
</feature>
<feature type="region of interest" description="Disordered" evidence="1">
    <location>
        <begin position="309"/>
        <end position="328"/>
    </location>
</feature>
<evidence type="ECO:0000313" key="3">
    <source>
        <dbReference type="Ensembl" id="ENSBIXP00000008919.1"/>
    </source>
</evidence>
<evidence type="ECO:0000313" key="4">
    <source>
        <dbReference type="Proteomes" id="UP000314981"/>
    </source>
</evidence>
<reference evidence="3 4" key="1">
    <citation type="submission" date="2018-11" db="EMBL/GenBank/DDBJ databases">
        <title>Haplotype-resolved cattle genomes.</title>
        <authorList>
            <person name="Low W.Y."/>
            <person name="Tearle R."/>
            <person name="Bickhart D.M."/>
            <person name="Rosen B.D."/>
            <person name="Koren S."/>
            <person name="Rhie A."/>
            <person name="Hiendleder S."/>
            <person name="Phillippy A.M."/>
            <person name="Smith T.P.L."/>
            <person name="Williams J.L."/>
        </authorList>
    </citation>
    <scope>NUCLEOTIDE SEQUENCE [LARGE SCALE GENOMIC DNA]</scope>
</reference>
<accession>A0A4W2C7Z6</accession>
<feature type="compositionally biased region" description="Gly residues" evidence="1">
    <location>
        <begin position="253"/>
        <end position="262"/>
    </location>
</feature>
<organism evidence="3 4">
    <name type="scientific">Bos indicus x Bos taurus</name>
    <name type="common">Hybrid cattle</name>
    <dbReference type="NCBI Taxonomy" id="30522"/>
    <lineage>
        <taxon>Eukaryota</taxon>
        <taxon>Metazoa</taxon>
        <taxon>Chordata</taxon>
        <taxon>Craniata</taxon>
        <taxon>Vertebrata</taxon>
        <taxon>Euteleostomi</taxon>
        <taxon>Mammalia</taxon>
        <taxon>Eutheria</taxon>
        <taxon>Laurasiatheria</taxon>
        <taxon>Artiodactyla</taxon>
        <taxon>Ruminantia</taxon>
        <taxon>Pecora</taxon>
        <taxon>Bovidae</taxon>
        <taxon>Bovinae</taxon>
        <taxon>Bos</taxon>
    </lineage>
</organism>
<keyword evidence="4" id="KW-1185">Reference proteome</keyword>
<reference evidence="3" key="2">
    <citation type="submission" date="2025-08" db="UniProtKB">
        <authorList>
            <consortium name="Ensembl"/>
        </authorList>
    </citation>
    <scope>IDENTIFICATION</scope>
</reference>
<name>A0A4W2C7Z6_BOBOX</name>
<protein>
    <submittedName>
        <fullName evidence="3">Uncharacterized protein</fullName>
    </submittedName>
</protein>
<dbReference type="Proteomes" id="UP000314981">
    <property type="component" value="Chromosome 19"/>
</dbReference>
<feature type="region of interest" description="Disordered" evidence="1">
    <location>
        <begin position="94"/>
        <end position="130"/>
    </location>
</feature>
<dbReference type="Ensembl" id="ENSBIXT00000017053.1">
    <property type="protein sequence ID" value="ENSBIXP00000008919.1"/>
    <property type="gene ID" value="ENSBIXG00000007106.1"/>
</dbReference>
<feature type="compositionally biased region" description="Pro residues" evidence="1">
    <location>
        <begin position="112"/>
        <end position="130"/>
    </location>
</feature>
<sequence>MPHPRSFCPTCAPCLFLRLAGSLAVPAAARSRRGELSWDGGGGADGRRLSAPLCHLLLLESGPLADCHLPAQGTKNASTGTGYRWPRGQCPGLAQDQRCPNPRAASRLAGPYPEPAPPRPDGSPFPCGRPPLRPARTVQCRLRASERGQGGGWCAPAGDQAAGGPGATDGGSLVAAGGCRPYPAGLPSLQVTDVLSRRCRRRSSLSCCAEQGYRDCARLLTCAMKLSMLPSTAVKSRGKLSTGCPAAGAASARGGGGGGGGCWPRRRQVFLPSPPPAQCRRPSSRSTRTPRPMAAPLGPAATCGEQEALRRRGGEGARPGAPGPRRASRACSLAPLPALGPAEEARAARRRGSRGRAAGAADAFLKELHHFLIQSRFWEQLSSHCLGGTRRTLCSGCTIRWSGAELDEVPE</sequence>
<feature type="compositionally biased region" description="Low complexity" evidence="1">
    <location>
        <begin position="280"/>
        <end position="292"/>
    </location>
</feature>
<dbReference type="AlphaFoldDB" id="A0A4W2C7Z6"/>
<evidence type="ECO:0000256" key="1">
    <source>
        <dbReference type="SAM" id="MobiDB-lite"/>
    </source>
</evidence>
<keyword evidence="2" id="KW-0732">Signal</keyword>
<reference evidence="3" key="3">
    <citation type="submission" date="2025-09" db="UniProtKB">
        <authorList>
            <consortium name="Ensembl"/>
        </authorList>
    </citation>
    <scope>IDENTIFICATION</scope>
</reference>